<evidence type="ECO:0000313" key="4">
    <source>
        <dbReference type="Proteomes" id="UP000245708"/>
    </source>
</evidence>
<comment type="caution">
    <text evidence="3">The sequence shown here is derived from an EMBL/GenBank/DDBJ whole genome shotgun (WGS) entry which is preliminary data.</text>
</comment>
<dbReference type="PANTHER" id="PTHR30388">
    <property type="entry name" value="ALDEHYDE OXIDOREDUCTASE MOLYBDENUM COFACTOR ASSEMBLY PROTEIN"/>
    <property type="match status" value="1"/>
</dbReference>
<protein>
    <submittedName>
        <fullName evidence="3">Xanthine dehydrogenase accessory factor</fullName>
    </submittedName>
</protein>
<dbReference type="Pfam" id="PF13478">
    <property type="entry name" value="XdhC_C"/>
    <property type="match status" value="1"/>
</dbReference>
<dbReference type="RefSeq" id="WP_245904379.1">
    <property type="nucleotide sequence ID" value="NZ_QGGW01000009.1"/>
</dbReference>
<evidence type="ECO:0000313" key="3">
    <source>
        <dbReference type="EMBL" id="PWK59162.1"/>
    </source>
</evidence>
<reference evidence="3 4" key="1">
    <citation type="submission" date="2018-05" db="EMBL/GenBank/DDBJ databases">
        <title>Genomic Encyclopedia of Type Strains, Phase IV (KMG-IV): sequencing the most valuable type-strain genomes for metagenomic binning, comparative biology and taxonomic classification.</title>
        <authorList>
            <person name="Goeker M."/>
        </authorList>
    </citation>
    <scope>NUCLEOTIDE SEQUENCE [LARGE SCALE GENOMIC DNA]</scope>
    <source>
        <strain evidence="3 4">DSM 16097</strain>
    </source>
</reference>
<dbReference type="InterPro" id="IPR003777">
    <property type="entry name" value="XdhC_CoxI"/>
</dbReference>
<dbReference type="InterPro" id="IPR027051">
    <property type="entry name" value="XdhC_Rossmann_dom"/>
</dbReference>
<evidence type="ECO:0000259" key="2">
    <source>
        <dbReference type="Pfam" id="PF13478"/>
    </source>
</evidence>
<sequence length="256" mass="26605">MKLAPPDMDALDDTRRRLRDAGTPHAFATVVRTVDATSAKAGAKAIVSAEGEILEGWVGGGCARGAIGRAAKKAIERNEPVLVALRPDDRLAAEGVEPCEIRDGMVYERNGCASKGSLDIYVEPFVPSPDLVILGDGPVARALSTLARSFDFRVAGDLPEGDSPRDIFVVVATQGRGDAAALSRALACRARFTAFVGSARKSATLKESLATKGADPEALAQLVAPAGLHIGATTPEEIALSILAQIVQVRRAGAVA</sequence>
<gene>
    <name evidence="3" type="ORF">C7455_10984</name>
</gene>
<name>A0A316GEP7_9RHOB</name>
<dbReference type="EMBL" id="QGGW01000009">
    <property type="protein sequence ID" value="PWK59162.1"/>
    <property type="molecule type" value="Genomic_DNA"/>
</dbReference>
<keyword evidence="4" id="KW-1185">Reference proteome</keyword>
<evidence type="ECO:0000259" key="1">
    <source>
        <dbReference type="Pfam" id="PF02625"/>
    </source>
</evidence>
<feature type="domain" description="XdhC Rossmann" evidence="2">
    <location>
        <begin position="131"/>
        <end position="246"/>
    </location>
</feature>
<proteinExistence type="predicted"/>
<accession>A0A316GEP7</accession>
<feature type="domain" description="XdhC- CoxI" evidence="1">
    <location>
        <begin position="19"/>
        <end position="83"/>
    </location>
</feature>
<dbReference type="PANTHER" id="PTHR30388:SF6">
    <property type="entry name" value="XANTHINE DEHYDROGENASE SUBUNIT A-RELATED"/>
    <property type="match status" value="1"/>
</dbReference>
<dbReference type="Gene3D" id="3.40.50.720">
    <property type="entry name" value="NAD(P)-binding Rossmann-like Domain"/>
    <property type="match status" value="1"/>
</dbReference>
<organism evidence="3 4">
    <name type="scientific">Roseicyclus mahoneyensis</name>
    <dbReference type="NCBI Taxonomy" id="164332"/>
    <lineage>
        <taxon>Bacteria</taxon>
        <taxon>Pseudomonadati</taxon>
        <taxon>Pseudomonadota</taxon>
        <taxon>Alphaproteobacteria</taxon>
        <taxon>Rhodobacterales</taxon>
        <taxon>Roseobacteraceae</taxon>
        <taxon>Roseicyclus</taxon>
    </lineage>
</organism>
<dbReference type="AlphaFoldDB" id="A0A316GEP7"/>
<dbReference type="InterPro" id="IPR052698">
    <property type="entry name" value="MoCofactor_Util/Proc"/>
</dbReference>
<dbReference type="Proteomes" id="UP000245708">
    <property type="component" value="Unassembled WGS sequence"/>
</dbReference>
<dbReference type="Pfam" id="PF02625">
    <property type="entry name" value="XdhC_CoxI"/>
    <property type="match status" value="1"/>
</dbReference>